<name>A0A0F9JUE6_9ZZZZ</name>
<keyword evidence="1" id="KW-0812">Transmembrane</keyword>
<feature type="transmembrane region" description="Helical" evidence="1">
    <location>
        <begin position="65"/>
        <end position="86"/>
    </location>
</feature>
<proteinExistence type="predicted"/>
<accession>A0A0F9JUE6</accession>
<keyword evidence="1" id="KW-1133">Transmembrane helix</keyword>
<comment type="caution">
    <text evidence="2">The sequence shown here is derived from an EMBL/GenBank/DDBJ whole genome shotgun (WGS) entry which is preliminary data.</text>
</comment>
<dbReference type="NCBIfam" id="TIGR00697">
    <property type="entry name" value="queuosine precursor transporter"/>
    <property type="match status" value="1"/>
</dbReference>
<dbReference type="PANTHER" id="PTHR34300:SF2">
    <property type="entry name" value="QUEUOSINE PRECURSOR TRANSPORTER-RELATED"/>
    <property type="match status" value="1"/>
</dbReference>
<evidence type="ECO:0008006" key="3">
    <source>
        <dbReference type="Google" id="ProtNLM"/>
    </source>
</evidence>
<feature type="transmembrane region" description="Helical" evidence="1">
    <location>
        <begin position="98"/>
        <end position="122"/>
    </location>
</feature>
<dbReference type="AlphaFoldDB" id="A0A0F9JUE6"/>
<feature type="transmembrane region" description="Helical" evidence="1">
    <location>
        <begin position="9"/>
        <end position="27"/>
    </location>
</feature>
<organism evidence="2">
    <name type="scientific">marine sediment metagenome</name>
    <dbReference type="NCBI Taxonomy" id="412755"/>
    <lineage>
        <taxon>unclassified sequences</taxon>
        <taxon>metagenomes</taxon>
        <taxon>ecological metagenomes</taxon>
    </lineage>
</organism>
<gene>
    <name evidence="2" type="ORF">LCGC14_1484480</name>
</gene>
<dbReference type="PANTHER" id="PTHR34300">
    <property type="entry name" value="QUEUOSINE PRECURSOR TRANSPORTER-RELATED"/>
    <property type="match status" value="1"/>
</dbReference>
<dbReference type="EMBL" id="LAZR01010598">
    <property type="protein sequence ID" value="KKM66111.1"/>
    <property type="molecule type" value="Genomic_DNA"/>
</dbReference>
<protein>
    <recommendedName>
        <fullName evidence="3">Queuosine precursor transporter</fullName>
    </recommendedName>
</protein>
<feature type="transmembrane region" description="Helical" evidence="1">
    <location>
        <begin position="33"/>
        <end position="53"/>
    </location>
</feature>
<reference evidence="2" key="1">
    <citation type="journal article" date="2015" name="Nature">
        <title>Complex archaea that bridge the gap between prokaryotes and eukaryotes.</title>
        <authorList>
            <person name="Spang A."/>
            <person name="Saw J.H."/>
            <person name="Jorgensen S.L."/>
            <person name="Zaremba-Niedzwiedzka K."/>
            <person name="Martijn J."/>
            <person name="Lind A.E."/>
            <person name="van Eijk R."/>
            <person name="Schleper C."/>
            <person name="Guy L."/>
            <person name="Ettema T.J."/>
        </authorList>
    </citation>
    <scope>NUCLEOTIDE SEQUENCE</scope>
</reference>
<evidence type="ECO:0000256" key="1">
    <source>
        <dbReference type="SAM" id="Phobius"/>
    </source>
</evidence>
<keyword evidence="1" id="KW-0472">Membrane</keyword>
<dbReference type="Pfam" id="PF02592">
    <property type="entry name" value="Vut_1"/>
    <property type="match status" value="1"/>
</dbReference>
<evidence type="ECO:0000313" key="2">
    <source>
        <dbReference type="EMBL" id="KKM66111.1"/>
    </source>
</evidence>
<sequence length="210" mass="23760">MCLRIGEKAVNAWLCVVAIAMNLLILKEIRLCGLHVTAVESLGVSYILGLNLMQEYYGKRAARTHVMIAAICTFGFVVLQQLHMIFEPDGFDTTQIHYSAIFDVMPMLTAVSFISFIFIQVLDIRFFSWLQQKIGTKNLTLRITISLMMSQTVDTLVFYSLLSCAHIWSNVFHIIIFTLIIKFIVIFLIAPYSALANLFVGKKSPVLLEV</sequence>
<feature type="transmembrane region" description="Helical" evidence="1">
    <location>
        <begin position="174"/>
        <end position="200"/>
    </location>
</feature>
<feature type="transmembrane region" description="Helical" evidence="1">
    <location>
        <begin position="143"/>
        <end position="168"/>
    </location>
</feature>
<dbReference type="InterPro" id="IPR003744">
    <property type="entry name" value="YhhQ"/>
</dbReference>